<keyword evidence="6 8" id="KW-0443">Lipid metabolism</keyword>
<dbReference type="UniPathway" id="UPA00222"/>
<dbReference type="InterPro" id="IPR011388">
    <property type="entry name" value="DES1/DES2"/>
</dbReference>
<dbReference type="EMBL" id="FR839630">
    <property type="protein sequence ID" value="CCA39205.1"/>
    <property type="molecule type" value="Genomic_DNA"/>
</dbReference>
<dbReference type="HOGENOM" id="CLU_032156_0_1_1"/>
<dbReference type="InterPro" id="IPR013866">
    <property type="entry name" value="Sphingolipid_d4-desaturase_N"/>
</dbReference>
<dbReference type="InterPro" id="IPR005804">
    <property type="entry name" value="FA_desaturase_dom"/>
</dbReference>
<sequence length="360" mass="41541">MITHRSNNVQYEVTPPSVEEDLGPQFEFYWTRQKDPHSIRRKLILAKHPEVAKLCGPEWRTKYIASAVVLLQLSIAYALKNTPVLSFKFLALAYVVGATANQNCFLCIHELSHNLAFRKPLHNKLFAIWVNLPIGVPYSASFQPYHQLHHKFLGDEVLDTDLPTPLEATVLSSLLGKAFFATFQIFFYALRPMMVTSIDMTFIHLLNVLVCLVSDFILIKFGSANSLWYLILSSFFAGSLHPTAGHFIAEHYLLDPPKHYTQFQDVPPLETYSYYGMLNLFTWNVGYHNEHHDFPFIAWSKLPLLRTIAHDFYQPLPKHTSWVRVIVDFIFDENVLMYNRVKRETAKDKSVDSKTTKTQS</sequence>
<evidence type="ECO:0000256" key="9">
    <source>
        <dbReference type="SAM" id="Phobius"/>
    </source>
</evidence>
<dbReference type="PANTHER" id="PTHR12879:SF8">
    <property type="entry name" value="SPHINGOLIPID DELTA(4)-DESATURASE DES1"/>
    <property type="match status" value="1"/>
</dbReference>
<evidence type="ECO:0000259" key="10">
    <source>
        <dbReference type="SMART" id="SM01269"/>
    </source>
</evidence>
<dbReference type="AlphaFoldDB" id="F2QUX7"/>
<evidence type="ECO:0000256" key="6">
    <source>
        <dbReference type="ARBA" id="ARBA00023098"/>
    </source>
</evidence>
<dbReference type="SMART" id="SM01269">
    <property type="entry name" value="Lipid_DES"/>
    <property type="match status" value="1"/>
</dbReference>
<reference evidence="11 12" key="3">
    <citation type="journal article" date="2016" name="FEMS Yeast Res.">
        <title>Curation of the genome annotation of Pichia pastoris (Komagataella phaffii) CBS7435 from gene level to protein function.</title>
        <authorList>
            <person name="Valli M."/>
            <person name="Tatto N.E."/>
            <person name="Peymann A."/>
            <person name="Gruber C."/>
            <person name="Landes N."/>
            <person name="Ekker H."/>
            <person name="Thallinger G.G."/>
            <person name="Mattanovich D."/>
            <person name="Gasser B."/>
            <person name="Graf A.B."/>
        </authorList>
    </citation>
    <scope>GENOME REANNOTATION</scope>
    <source>
        <strain evidence="11 12">ATCC 76273 / CBS 7435 / CECT 11047 / NRRL Y-11430 / Wegner 21-1</strain>
    </source>
</reference>
<keyword evidence="7 8" id="KW-0472">Membrane</keyword>
<dbReference type="PANTHER" id="PTHR12879">
    <property type="entry name" value="SPHINGOLIPID DELTA 4 DESATURASE/C-4 HYDROXYLASE PROTEIN DES2"/>
    <property type="match status" value="1"/>
</dbReference>
<keyword evidence="3 9" id="KW-0812">Transmembrane</keyword>
<dbReference type="Proteomes" id="UP000006853">
    <property type="component" value="Chromosome 3"/>
</dbReference>
<accession>F2QUX7</accession>
<evidence type="ECO:0000256" key="4">
    <source>
        <dbReference type="ARBA" id="ARBA00022989"/>
    </source>
</evidence>
<dbReference type="PIRSF" id="PIRSF017228">
    <property type="entry name" value="Sphnglp_dlt4_des"/>
    <property type="match status" value="1"/>
</dbReference>
<dbReference type="GO" id="GO:0046513">
    <property type="term" value="P:ceramide biosynthetic process"/>
    <property type="evidence" value="ECO:0007669"/>
    <property type="project" value="TreeGrafter"/>
</dbReference>
<keyword evidence="12" id="KW-1185">Reference proteome</keyword>
<keyword evidence="4 9" id="KW-1133">Transmembrane helix</keyword>
<keyword evidence="8" id="KW-0746">Sphingolipid metabolism</keyword>
<dbReference type="GO" id="GO:0016020">
    <property type="term" value="C:membrane"/>
    <property type="evidence" value="ECO:0007669"/>
    <property type="project" value="UniProtKB-SubCell"/>
</dbReference>
<evidence type="ECO:0000256" key="3">
    <source>
        <dbReference type="ARBA" id="ARBA00022692"/>
    </source>
</evidence>
<feature type="domain" description="Sphingolipid delta4-desaturase N-terminal" evidence="10">
    <location>
        <begin position="23"/>
        <end position="61"/>
    </location>
</feature>
<feature type="transmembrane region" description="Helical" evidence="9">
    <location>
        <begin position="202"/>
        <end position="221"/>
    </location>
</feature>
<feature type="transmembrane region" description="Helical" evidence="9">
    <location>
        <begin position="166"/>
        <end position="190"/>
    </location>
</feature>
<evidence type="ECO:0000256" key="1">
    <source>
        <dbReference type="ARBA" id="ARBA00004141"/>
    </source>
</evidence>
<evidence type="ECO:0000256" key="7">
    <source>
        <dbReference type="ARBA" id="ARBA00023136"/>
    </source>
</evidence>
<dbReference type="Pfam" id="PF00487">
    <property type="entry name" value="FA_desaturase"/>
    <property type="match status" value="1"/>
</dbReference>
<organism evidence="11 12">
    <name type="scientific">Komagataella phaffii (strain ATCC 76273 / CBS 7435 / CECT 11047 / NRRL Y-11430 / Wegner 21-1)</name>
    <name type="common">Yeast</name>
    <name type="synonym">Pichia pastoris</name>
    <dbReference type="NCBI Taxonomy" id="981350"/>
    <lineage>
        <taxon>Eukaryota</taxon>
        <taxon>Fungi</taxon>
        <taxon>Dikarya</taxon>
        <taxon>Ascomycota</taxon>
        <taxon>Saccharomycotina</taxon>
        <taxon>Pichiomycetes</taxon>
        <taxon>Pichiales</taxon>
        <taxon>Pichiaceae</taxon>
        <taxon>Komagataella</taxon>
    </lineage>
</organism>
<reference evidence="11 12" key="1">
    <citation type="journal article" date="2011" name="J. Biotechnol.">
        <title>High-quality genome sequence of Pichia pastoris CBS7435.</title>
        <authorList>
            <person name="Kuberl A."/>
            <person name="Schneider J."/>
            <person name="Thallinger G.G."/>
            <person name="Anderl I."/>
            <person name="Wibberg D."/>
            <person name="Hajek T."/>
            <person name="Jaenicke S."/>
            <person name="Brinkrolf K."/>
            <person name="Goesmann A."/>
            <person name="Szczepanowski R."/>
            <person name="Puhler A."/>
            <person name="Schwab H."/>
            <person name="Glieder A."/>
            <person name="Pichler H."/>
        </authorList>
    </citation>
    <scope>NUCLEOTIDE SEQUENCE [LARGE SCALE GENOMIC DNA]</scope>
    <source>
        <strain evidence="12">ATCC 76273 / CBS 7435 / CECT 11047 / NRRL Y-11430 / Wegner 21-1</strain>
    </source>
</reference>
<dbReference type="CDD" id="cd03508">
    <property type="entry name" value="Delta4-sphingolipid-FADS-like"/>
    <property type="match status" value="1"/>
</dbReference>
<evidence type="ECO:0000313" key="11">
    <source>
        <dbReference type="EMBL" id="CCA39205.1"/>
    </source>
</evidence>
<proteinExistence type="inferred from homology"/>
<comment type="function">
    <text evidence="8">Delta(4)-fatty-acid desaturase which introduces a double bond at the 4-position in the long-chain base (LCB) of ceramides.</text>
</comment>
<evidence type="ECO:0000256" key="5">
    <source>
        <dbReference type="ARBA" id="ARBA00023002"/>
    </source>
</evidence>
<dbReference type="GO" id="GO:0042284">
    <property type="term" value="F:sphingolipid delta-4 desaturase activity"/>
    <property type="evidence" value="ECO:0007669"/>
    <property type="project" value="UniProtKB-UniRule"/>
</dbReference>
<comment type="subcellular location">
    <subcellularLocation>
        <location evidence="1">Membrane</location>
        <topology evidence="1">Multi-pass membrane protein</topology>
    </subcellularLocation>
</comment>
<comment type="catalytic activity">
    <reaction evidence="8">
        <text>an N-acylsphinganine + 2 Fe(II)-[cytochrome b5] + O2 + 2 H(+) = an N-acylsphing-4-enine + 2 Fe(III)-[cytochrome b5] + 2 H2O</text>
        <dbReference type="Rhea" id="RHEA:46544"/>
        <dbReference type="Rhea" id="RHEA-COMP:10438"/>
        <dbReference type="Rhea" id="RHEA-COMP:10439"/>
        <dbReference type="ChEBI" id="CHEBI:15377"/>
        <dbReference type="ChEBI" id="CHEBI:15378"/>
        <dbReference type="ChEBI" id="CHEBI:15379"/>
        <dbReference type="ChEBI" id="CHEBI:29033"/>
        <dbReference type="ChEBI" id="CHEBI:29034"/>
        <dbReference type="ChEBI" id="CHEBI:31488"/>
        <dbReference type="ChEBI" id="CHEBI:52639"/>
        <dbReference type="EC" id="1.14.19.17"/>
    </reaction>
</comment>
<comment type="similarity">
    <text evidence="2 8">Belongs to the fatty acid desaturase type 1 family. DEGS subfamily.</text>
</comment>
<evidence type="ECO:0000256" key="8">
    <source>
        <dbReference type="PIRNR" id="PIRNR017228"/>
    </source>
</evidence>
<gene>
    <name evidence="11" type="primary">DES1</name>
    <name evidence="11" type="ordered locus">PP7435_Chr3-0233</name>
</gene>
<feature type="transmembrane region" description="Helical" evidence="9">
    <location>
        <begin position="126"/>
        <end position="146"/>
    </location>
</feature>
<dbReference type="Pfam" id="PF08557">
    <property type="entry name" value="Lipid_DES"/>
    <property type="match status" value="1"/>
</dbReference>
<keyword evidence="5 8" id="KW-0560">Oxidoreductase</keyword>
<name>F2QUX7_KOMPC</name>
<comment type="pathway">
    <text evidence="8">Lipid metabolism; sphingolipid metabolism.</text>
</comment>
<protein>
    <recommendedName>
        <fullName evidence="8">Sphingolipid delta(4)-desaturase</fullName>
        <ecNumber evidence="8">1.14.19.17</ecNumber>
    </recommendedName>
</protein>
<reference key="2">
    <citation type="submission" date="2011-04" db="EMBL/GenBank/DDBJ databases">
        <title>High-quality genome sequence of Pichia pastoris CBS 7435.</title>
        <authorList>
            <person name="Kueberl A."/>
            <person name="Schneider J."/>
            <person name="Thallinger G.G."/>
            <person name="Anderl I."/>
            <person name="Wibberg D."/>
            <person name="Hajek T."/>
            <person name="Jaenicke S."/>
            <person name="Brinkrolf K."/>
            <person name="Goesmann A."/>
            <person name="Szczepanowski R."/>
            <person name="Puehler A."/>
            <person name="Schwab H."/>
            <person name="Glieder A."/>
            <person name="Pichler H."/>
        </authorList>
    </citation>
    <scope>NUCLEOTIDE SEQUENCE</scope>
    <source>
        <strain>CBS 7435</strain>
    </source>
</reference>
<dbReference type="EC" id="1.14.19.17" evidence="8"/>
<evidence type="ECO:0000313" key="12">
    <source>
        <dbReference type="Proteomes" id="UP000006853"/>
    </source>
</evidence>
<evidence type="ECO:0000256" key="2">
    <source>
        <dbReference type="ARBA" id="ARBA00006146"/>
    </source>
</evidence>